<comment type="caution">
    <text evidence="1">The sequence shown here is derived from an EMBL/GenBank/DDBJ whole genome shotgun (WGS) entry which is preliminary data.</text>
</comment>
<dbReference type="AlphaFoldDB" id="A0A5J5L0P3"/>
<evidence type="ECO:0008006" key="3">
    <source>
        <dbReference type="Google" id="ProtNLM"/>
    </source>
</evidence>
<gene>
    <name evidence="1" type="ORF">FCK90_05480</name>
</gene>
<keyword evidence="2" id="KW-1185">Reference proteome</keyword>
<dbReference type="GO" id="GO:0016491">
    <property type="term" value="F:oxidoreductase activity"/>
    <property type="evidence" value="ECO:0007669"/>
    <property type="project" value="InterPro"/>
</dbReference>
<dbReference type="Proteomes" id="UP000325957">
    <property type="component" value="Unassembled WGS sequence"/>
</dbReference>
<evidence type="ECO:0000313" key="1">
    <source>
        <dbReference type="EMBL" id="KAA9394626.1"/>
    </source>
</evidence>
<organism evidence="1 2">
    <name type="scientific">Kocuria coralli</name>
    <dbReference type="NCBI Taxonomy" id="1461025"/>
    <lineage>
        <taxon>Bacteria</taxon>
        <taxon>Bacillati</taxon>
        <taxon>Actinomycetota</taxon>
        <taxon>Actinomycetes</taxon>
        <taxon>Micrococcales</taxon>
        <taxon>Micrococcaceae</taxon>
        <taxon>Kocuria</taxon>
    </lineage>
</organism>
<proteinExistence type="predicted"/>
<reference evidence="1 2" key="1">
    <citation type="submission" date="2019-05" db="EMBL/GenBank/DDBJ databases">
        <title>Kocuria coralli sp. nov., a novel actinobacterium isolated from coral reef seawater.</title>
        <authorList>
            <person name="Li J."/>
        </authorList>
    </citation>
    <scope>NUCLEOTIDE SEQUENCE [LARGE SCALE GENOMIC DNA]</scope>
    <source>
        <strain evidence="1 2">SCSIO 13007</strain>
    </source>
</reference>
<accession>A0A5J5L0P3</accession>
<evidence type="ECO:0000313" key="2">
    <source>
        <dbReference type="Proteomes" id="UP000325957"/>
    </source>
</evidence>
<dbReference type="OrthoDB" id="3268470at2"/>
<dbReference type="RefSeq" id="WP_158033297.1">
    <property type="nucleotide sequence ID" value="NZ_ML708614.1"/>
</dbReference>
<dbReference type="EMBL" id="SZWF01000005">
    <property type="protein sequence ID" value="KAA9394626.1"/>
    <property type="molecule type" value="Genomic_DNA"/>
</dbReference>
<protein>
    <recommendedName>
        <fullName evidence="3">Nitroreductase</fullName>
    </recommendedName>
</protein>
<dbReference type="Gene3D" id="3.40.109.10">
    <property type="entry name" value="NADH Oxidase"/>
    <property type="match status" value="1"/>
</dbReference>
<name>A0A5J5L0P3_9MICC</name>
<sequence>MSIHFLRILAQRRRASAITSEAPAREELEKIVAAAAGPQDTEEPLTWRLVGTYRSEAAELAAALSGMKNTPDPSESTPRLKGKHMRRVAAFRGSLAFASNGGMALALIFQPQQDFDQPKRVQRGQAFAARTLLEAAFFASGWGTQWSPRKSPDEELIADFYGLSEDEEVLGWLFVGRPDHEHLDRHTATLPPAPVPLELR</sequence>
<dbReference type="InterPro" id="IPR000415">
    <property type="entry name" value="Nitroreductase-like"/>
</dbReference>
<dbReference type="SUPFAM" id="SSF55469">
    <property type="entry name" value="FMN-dependent nitroreductase-like"/>
    <property type="match status" value="1"/>
</dbReference>